<dbReference type="Pfam" id="PF00561">
    <property type="entry name" value="Abhydrolase_1"/>
    <property type="match status" value="1"/>
</dbReference>
<evidence type="ECO:0000259" key="1">
    <source>
        <dbReference type="Pfam" id="PF00561"/>
    </source>
</evidence>
<dbReference type="EMBL" id="JAODOQ010000001">
    <property type="protein sequence ID" value="MCT8986243.1"/>
    <property type="molecule type" value="Genomic_DNA"/>
</dbReference>
<gene>
    <name evidence="2" type="ORF">N4T56_06735</name>
</gene>
<protein>
    <submittedName>
        <fullName evidence="2">Alpha/beta hydrolase</fullName>
    </submittedName>
</protein>
<reference evidence="2" key="1">
    <citation type="submission" date="2022-09" db="EMBL/GenBank/DDBJ databases">
        <title>Shewanella sp. KJ10-1 sp.nov, isolated from marine algae.</title>
        <authorList>
            <person name="Butt M."/>
            <person name="Lee J.K."/>
            <person name="Kim J.M."/>
            <person name="Choi D.G."/>
        </authorList>
    </citation>
    <scope>NUCLEOTIDE SEQUENCE</scope>
    <source>
        <strain evidence="2">KJ10-1</strain>
    </source>
</reference>
<organism evidence="2 3">
    <name type="scientific">Shewanella phaeophyticola</name>
    <dbReference type="NCBI Taxonomy" id="2978345"/>
    <lineage>
        <taxon>Bacteria</taxon>
        <taxon>Pseudomonadati</taxon>
        <taxon>Pseudomonadota</taxon>
        <taxon>Gammaproteobacteria</taxon>
        <taxon>Alteromonadales</taxon>
        <taxon>Shewanellaceae</taxon>
        <taxon>Shewanella</taxon>
    </lineage>
</organism>
<accession>A0ABT2P0T8</accession>
<dbReference type="InterPro" id="IPR000073">
    <property type="entry name" value="AB_hydrolase_1"/>
</dbReference>
<dbReference type="PANTHER" id="PTHR43798">
    <property type="entry name" value="MONOACYLGLYCEROL LIPASE"/>
    <property type="match status" value="1"/>
</dbReference>
<sequence length="282" mass="30991">MSLQLTSKTINQHPLHYVDQGTRSTLLFCHGLLASSQMWQAQITELSTQYRCIAVDFWGHGQSTTLPESCDNLQDVAKDLLDLMNTLEVSNFAVIGHGSGGAIATEMVLMAPVRVQGLVMLNSFVGFEPQVNCAKYQGFMAQVANAQAMPAALATSLTELFFSKDAIQTSQYNAALAQAIKEFNQQLTDISPSQITPLLKFANMAIFKRDTLESVEALTLPALIAVGLNGYLRTALESYLMHDCIDGSQLLHIDQAGHLANIEQAEFFNQHLIDFLCKVNFN</sequence>
<dbReference type="PRINTS" id="PR00111">
    <property type="entry name" value="ABHYDROLASE"/>
</dbReference>
<dbReference type="GO" id="GO:0016787">
    <property type="term" value="F:hydrolase activity"/>
    <property type="evidence" value="ECO:0007669"/>
    <property type="project" value="UniProtKB-KW"/>
</dbReference>
<dbReference type="SUPFAM" id="SSF53474">
    <property type="entry name" value="alpha/beta-Hydrolases"/>
    <property type="match status" value="1"/>
</dbReference>
<dbReference type="InterPro" id="IPR029058">
    <property type="entry name" value="AB_hydrolase_fold"/>
</dbReference>
<keyword evidence="3" id="KW-1185">Reference proteome</keyword>
<dbReference type="Proteomes" id="UP001431192">
    <property type="component" value="Unassembled WGS sequence"/>
</dbReference>
<name>A0ABT2P0T8_9GAMM</name>
<dbReference type="PRINTS" id="PR00412">
    <property type="entry name" value="EPOXHYDRLASE"/>
</dbReference>
<proteinExistence type="predicted"/>
<comment type="caution">
    <text evidence="2">The sequence shown here is derived from an EMBL/GenBank/DDBJ whole genome shotgun (WGS) entry which is preliminary data.</text>
</comment>
<feature type="domain" description="AB hydrolase-1" evidence="1">
    <location>
        <begin position="25"/>
        <end position="263"/>
    </location>
</feature>
<dbReference type="RefSeq" id="WP_261732675.1">
    <property type="nucleotide sequence ID" value="NZ_JAODOQ010000001.1"/>
</dbReference>
<evidence type="ECO:0000313" key="3">
    <source>
        <dbReference type="Proteomes" id="UP001431192"/>
    </source>
</evidence>
<dbReference type="Gene3D" id="3.40.50.1820">
    <property type="entry name" value="alpha/beta hydrolase"/>
    <property type="match status" value="1"/>
</dbReference>
<dbReference type="InterPro" id="IPR000639">
    <property type="entry name" value="Epox_hydrolase-like"/>
</dbReference>
<keyword evidence="2" id="KW-0378">Hydrolase</keyword>
<dbReference type="PANTHER" id="PTHR43798:SF29">
    <property type="entry name" value="AB HYDROLASE-1 DOMAIN-CONTAINING PROTEIN"/>
    <property type="match status" value="1"/>
</dbReference>
<evidence type="ECO:0000313" key="2">
    <source>
        <dbReference type="EMBL" id="MCT8986243.1"/>
    </source>
</evidence>
<dbReference type="InterPro" id="IPR050266">
    <property type="entry name" value="AB_hydrolase_sf"/>
</dbReference>